<evidence type="ECO:0000313" key="2">
    <source>
        <dbReference type="Proteomes" id="UP001142055"/>
    </source>
</evidence>
<gene>
    <name evidence="1" type="ORF">RDWZM_009179</name>
</gene>
<reference evidence="1" key="1">
    <citation type="submission" date="2022-12" db="EMBL/GenBank/DDBJ databases">
        <title>Genome assemblies of Blomia tropicalis.</title>
        <authorList>
            <person name="Cui Y."/>
        </authorList>
    </citation>
    <scope>NUCLEOTIDE SEQUENCE</scope>
    <source>
        <tissue evidence="1">Adult mites</tissue>
    </source>
</reference>
<protein>
    <submittedName>
        <fullName evidence="1">Uncharacterized protein</fullName>
    </submittedName>
</protein>
<feature type="non-terminal residue" evidence="1">
    <location>
        <position position="1"/>
    </location>
</feature>
<name>A0A9Q0M4X3_BLOTA</name>
<sequence>TSHNSRHTITNTIITINAQQYNGKYRATAAAITTDGDPSLRQMLVVQYTDSLFFFR</sequence>
<dbReference type="EMBL" id="JAPWDV010000003">
    <property type="protein sequence ID" value="KAJ6218022.1"/>
    <property type="molecule type" value="Genomic_DNA"/>
</dbReference>
<feature type="non-terminal residue" evidence="1">
    <location>
        <position position="56"/>
    </location>
</feature>
<dbReference type="AlphaFoldDB" id="A0A9Q0M4X3"/>
<comment type="caution">
    <text evidence="1">The sequence shown here is derived from an EMBL/GenBank/DDBJ whole genome shotgun (WGS) entry which is preliminary data.</text>
</comment>
<organism evidence="1 2">
    <name type="scientific">Blomia tropicalis</name>
    <name type="common">Mite</name>
    <dbReference type="NCBI Taxonomy" id="40697"/>
    <lineage>
        <taxon>Eukaryota</taxon>
        <taxon>Metazoa</taxon>
        <taxon>Ecdysozoa</taxon>
        <taxon>Arthropoda</taxon>
        <taxon>Chelicerata</taxon>
        <taxon>Arachnida</taxon>
        <taxon>Acari</taxon>
        <taxon>Acariformes</taxon>
        <taxon>Sarcoptiformes</taxon>
        <taxon>Astigmata</taxon>
        <taxon>Glycyphagoidea</taxon>
        <taxon>Echimyopodidae</taxon>
        <taxon>Blomia</taxon>
    </lineage>
</organism>
<dbReference type="Proteomes" id="UP001142055">
    <property type="component" value="Chromosome 3"/>
</dbReference>
<evidence type="ECO:0000313" key="1">
    <source>
        <dbReference type="EMBL" id="KAJ6218022.1"/>
    </source>
</evidence>
<keyword evidence="2" id="KW-1185">Reference proteome</keyword>
<accession>A0A9Q0M4X3</accession>
<proteinExistence type="predicted"/>